<dbReference type="SUPFAM" id="SSF109640">
    <property type="entry name" value="KRAB domain (Kruppel-associated box)"/>
    <property type="match status" value="1"/>
</dbReference>
<dbReference type="FunFam" id="3.30.160.60:FF:000133">
    <property type="entry name" value="Zinc finger protein 347"/>
    <property type="match status" value="1"/>
</dbReference>
<feature type="domain" description="C2H2-type" evidence="9">
    <location>
        <begin position="269"/>
        <end position="296"/>
    </location>
</feature>
<dbReference type="GO" id="GO:0015630">
    <property type="term" value="C:microtubule cytoskeleton"/>
    <property type="evidence" value="ECO:0007669"/>
    <property type="project" value="UniProtKB-ARBA"/>
</dbReference>
<dbReference type="Pfam" id="PF13465">
    <property type="entry name" value="zf-H2C2_2"/>
    <property type="match status" value="2"/>
</dbReference>
<dbReference type="GO" id="GO:0000977">
    <property type="term" value="F:RNA polymerase II transcription regulatory region sequence-specific DNA binding"/>
    <property type="evidence" value="ECO:0007669"/>
    <property type="project" value="TreeGrafter"/>
</dbReference>
<dbReference type="SUPFAM" id="SSF57667">
    <property type="entry name" value="beta-beta-alpha zinc fingers"/>
    <property type="match status" value="6"/>
</dbReference>
<organism evidence="11 12">
    <name type="scientific">Rhinolophus ferrumequinum</name>
    <name type="common">Greater horseshoe bat</name>
    <dbReference type="NCBI Taxonomy" id="59479"/>
    <lineage>
        <taxon>Eukaryota</taxon>
        <taxon>Metazoa</taxon>
        <taxon>Chordata</taxon>
        <taxon>Craniata</taxon>
        <taxon>Vertebrata</taxon>
        <taxon>Euteleostomi</taxon>
        <taxon>Mammalia</taxon>
        <taxon>Eutheria</taxon>
        <taxon>Laurasiatheria</taxon>
        <taxon>Chiroptera</taxon>
        <taxon>Yinpterochiroptera</taxon>
        <taxon>Rhinolophoidea</taxon>
        <taxon>Rhinolophidae</taxon>
        <taxon>Rhinolophinae</taxon>
        <taxon>Rhinolophus</taxon>
    </lineage>
</organism>
<keyword evidence="4 8" id="KW-0863">Zinc-finger</keyword>
<reference evidence="11 12" key="1">
    <citation type="journal article" date="2020" name="Nature">
        <title>Six reference-quality genomes reveal evolution of bat adaptations.</title>
        <authorList>
            <person name="Jebb D."/>
            <person name="Huang Z."/>
            <person name="Pippel M."/>
            <person name="Hughes G.M."/>
            <person name="Lavrichenko K."/>
            <person name="Devanna P."/>
            <person name="Winkler S."/>
            <person name="Jermiin L.S."/>
            <person name="Skirmuntt E.C."/>
            <person name="Katzourakis A."/>
            <person name="Burkitt-Gray L."/>
            <person name="Ray D.A."/>
            <person name="Sullivan K.A.M."/>
            <person name="Roscito J.G."/>
            <person name="Kirilenko B.M."/>
            <person name="Davalos L.M."/>
            <person name="Corthals A.P."/>
            <person name="Power M.L."/>
            <person name="Jones G."/>
            <person name="Ransome R.D."/>
            <person name="Dechmann D.K.N."/>
            <person name="Locatelli A.G."/>
            <person name="Puechmaille S.J."/>
            <person name="Fedrigo O."/>
            <person name="Jarvis E.D."/>
            <person name="Hiller M."/>
            <person name="Vernes S.C."/>
            <person name="Myers E.W."/>
            <person name="Teeling E.C."/>
        </authorList>
    </citation>
    <scope>NUCLEOTIDE SEQUENCE [LARGE SCALE GENOMIC DNA]</scope>
    <source>
        <strain evidence="11">MRhiFer1</strain>
        <tissue evidence="11">Lung</tissue>
    </source>
</reference>
<dbReference type="CDD" id="cd07765">
    <property type="entry name" value="KRAB_A-box"/>
    <property type="match status" value="1"/>
</dbReference>
<dbReference type="PROSITE" id="PS00028">
    <property type="entry name" value="ZINC_FINGER_C2H2_1"/>
    <property type="match status" value="10"/>
</dbReference>
<dbReference type="PROSITE" id="PS50805">
    <property type="entry name" value="KRAB"/>
    <property type="match status" value="1"/>
</dbReference>
<gene>
    <name evidence="11" type="ORF">mRhiFer1_018937</name>
</gene>
<proteinExistence type="predicted"/>
<feature type="domain" description="KRAB" evidence="10">
    <location>
        <begin position="8"/>
        <end position="95"/>
    </location>
</feature>
<dbReference type="PROSITE" id="PS50157">
    <property type="entry name" value="ZINC_FINGER_C2H2_2"/>
    <property type="match status" value="10"/>
</dbReference>
<keyword evidence="6" id="KW-0238">DNA-binding</keyword>
<dbReference type="FunFam" id="3.30.160.60:FF:002254">
    <property type="entry name" value="Zinc finger protein 540"/>
    <property type="match status" value="2"/>
</dbReference>
<feature type="domain" description="C2H2-type" evidence="9">
    <location>
        <begin position="437"/>
        <end position="464"/>
    </location>
</feature>
<dbReference type="Gene3D" id="3.30.160.60">
    <property type="entry name" value="Classic Zinc Finger"/>
    <property type="match status" value="10"/>
</dbReference>
<dbReference type="FunFam" id="3.30.160.60:FF:004137">
    <property type="match status" value="1"/>
</dbReference>
<feature type="domain" description="C2H2-type" evidence="9">
    <location>
        <begin position="353"/>
        <end position="380"/>
    </location>
</feature>
<evidence type="ECO:0000313" key="12">
    <source>
        <dbReference type="Proteomes" id="UP000585614"/>
    </source>
</evidence>
<feature type="domain" description="C2H2-type" evidence="9">
    <location>
        <begin position="297"/>
        <end position="324"/>
    </location>
</feature>
<sequence>MALFQGQLTFKDMFIEFSQEEWECLDCAQRALYRDVMSENYRNLLSLGEGNFPPEIGSLPAVFAVKELLPRVDVDEGELHNPLILERNESHSTKDFDLKEGWEHMYEFEKECGHDAENYKGVPLICSKNFRGIKDQQHNKSSINFPQKESVFVRNNTHQYFMHDKPFTRNLLKLKNNLSDAGKKYVKCLENRIGLSLQAHLAELQILRSEEKIYDCSHLEKSVNNGSSVSPLSKIPPSFKNISNKCRRILKYFLLPAQYGRTHAGEKSYKCKDCGKAFSKNSNLRNHEIIHSGQRPYKCNECGKAFNQRSHLTTHRKIHTGEKPYKCNVCGKVCNGHSRLAIHQRIHTGEKPYKCNECGKAFFQRSQLWVHERIHTGEKPYICNQCSKAFAVRSSLTRHKRIHTGEKPYKCYACGKGFMCHSHLNEHKKIHTGEKPYKCNECGKAFTQFANLTTHQKIHTGEKPYKCSECGKAFTQFANLTRHQKIHTGEKPYKCNVCGKAFIERKGLTDHQRIHTGEKPYKCNKCDKAFSRHSQLWSHKRIHTGERA</sequence>
<evidence type="ECO:0000313" key="11">
    <source>
        <dbReference type="EMBL" id="KAF6289533.1"/>
    </source>
</evidence>
<dbReference type="GO" id="GO:0005730">
    <property type="term" value="C:nucleolus"/>
    <property type="evidence" value="ECO:0007669"/>
    <property type="project" value="UniProtKB-ARBA"/>
</dbReference>
<dbReference type="FunFam" id="3.30.160.60:FF:002402">
    <property type="entry name" value="Zinc finger protein 347"/>
    <property type="match status" value="1"/>
</dbReference>
<comment type="subcellular location">
    <subcellularLocation>
        <location evidence="1">Nucleus</location>
    </subcellularLocation>
</comment>
<feature type="domain" description="C2H2-type" evidence="9">
    <location>
        <begin position="409"/>
        <end position="436"/>
    </location>
</feature>
<dbReference type="FunFam" id="3.30.160.60:FF:000295">
    <property type="entry name" value="zinc finger protein 19"/>
    <property type="match status" value="2"/>
</dbReference>
<dbReference type="FunFam" id="3.30.160.60:FF:002343">
    <property type="entry name" value="Zinc finger protein 33A"/>
    <property type="match status" value="2"/>
</dbReference>
<evidence type="ECO:0000259" key="9">
    <source>
        <dbReference type="PROSITE" id="PS50157"/>
    </source>
</evidence>
<feature type="domain" description="C2H2-type" evidence="9">
    <location>
        <begin position="465"/>
        <end position="492"/>
    </location>
</feature>
<dbReference type="EMBL" id="JACAGC010000022">
    <property type="protein sequence ID" value="KAF6289533.1"/>
    <property type="molecule type" value="Genomic_DNA"/>
</dbReference>
<dbReference type="Proteomes" id="UP000585614">
    <property type="component" value="Unassembled WGS sequence"/>
</dbReference>
<dbReference type="InterPro" id="IPR036236">
    <property type="entry name" value="Znf_C2H2_sf"/>
</dbReference>
<dbReference type="GO" id="GO:0000981">
    <property type="term" value="F:DNA-binding transcription factor activity, RNA polymerase II-specific"/>
    <property type="evidence" value="ECO:0007669"/>
    <property type="project" value="TreeGrafter"/>
</dbReference>
<protein>
    <submittedName>
        <fullName evidence="11">Zinc finger protein 677</fullName>
    </submittedName>
</protein>
<comment type="caution">
    <text evidence="11">The sequence shown here is derived from an EMBL/GenBank/DDBJ whole genome shotgun (WGS) entry which is preliminary data.</text>
</comment>
<keyword evidence="7" id="KW-0539">Nucleus</keyword>
<feature type="domain" description="C2H2-type" evidence="9">
    <location>
        <begin position="493"/>
        <end position="520"/>
    </location>
</feature>
<name>A0A7J7SMJ2_RHIFE</name>
<dbReference type="PANTHER" id="PTHR24379">
    <property type="entry name" value="KRAB AND ZINC FINGER DOMAIN-CONTAINING"/>
    <property type="match status" value="1"/>
</dbReference>
<evidence type="ECO:0000256" key="1">
    <source>
        <dbReference type="ARBA" id="ARBA00004123"/>
    </source>
</evidence>
<feature type="domain" description="C2H2-type" evidence="9">
    <location>
        <begin position="381"/>
        <end position="408"/>
    </location>
</feature>
<evidence type="ECO:0000256" key="7">
    <source>
        <dbReference type="ARBA" id="ARBA00023242"/>
    </source>
</evidence>
<dbReference type="AlphaFoldDB" id="A0A7J7SMJ2"/>
<dbReference type="Pfam" id="PF01352">
    <property type="entry name" value="KRAB"/>
    <property type="match status" value="1"/>
</dbReference>
<accession>A0A7J7SMJ2</accession>
<evidence type="ECO:0000259" key="10">
    <source>
        <dbReference type="PROSITE" id="PS50805"/>
    </source>
</evidence>
<dbReference type="SMART" id="SM00355">
    <property type="entry name" value="ZnF_C2H2"/>
    <property type="match status" value="10"/>
</dbReference>
<dbReference type="FunFam" id="3.30.160.60:FF:000275">
    <property type="entry name" value="zinc finger protein 90 homolog"/>
    <property type="match status" value="1"/>
</dbReference>
<dbReference type="InterPro" id="IPR001909">
    <property type="entry name" value="KRAB"/>
</dbReference>
<evidence type="ECO:0000256" key="6">
    <source>
        <dbReference type="ARBA" id="ARBA00023125"/>
    </source>
</evidence>
<keyword evidence="2" id="KW-0479">Metal-binding</keyword>
<dbReference type="SMART" id="SM00349">
    <property type="entry name" value="KRAB"/>
    <property type="match status" value="1"/>
</dbReference>
<keyword evidence="5" id="KW-0862">Zinc</keyword>
<feature type="domain" description="C2H2-type" evidence="9">
    <location>
        <begin position="521"/>
        <end position="548"/>
    </location>
</feature>
<dbReference type="PANTHER" id="PTHR24379:SF131">
    <property type="entry name" value="ZINC FINGER PROTEIN 737-LIKE-RELATED"/>
    <property type="match status" value="1"/>
</dbReference>
<dbReference type="GO" id="GO:0008270">
    <property type="term" value="F:zinc ion binding"/>
    <property type="evidence" value="ECO:0007669"/>
    <property type="project" value="UniProtKB-KW"/>
</dbReference>
<dbReference type="FunFam" id="3.30.160.60:FF:002134">
    <property type="entry name" value="Zinc finger protein 616"/>
    <property type="match status" value="1"/>
</dbReference>
<evidence type="ECO:0000256" key="8">
    <source>
        <dbReference type="PROSITE-ProRule" id="PRU00042"/>
    </source>
</evidence>
<keyword evidence="3" id="KW-0677">Repeat</keyword>
<dbReference type="InterPro" id="IPR036051">
    <property type="entry name" value="KRAB_dom_sf"/>
</dbReference>
<evidence type="ECO:0000256" key="4">
    <source>
        <dbReference type="ARBA" id="ARBA00022771"/>
    </source>
</evidence>
<evidence type="ECO:0000256" key="2">
    <source>
        <dbReference type="ARBA" id="ARBA00022723"/>
    </source>
</evidence>
<dbReference type="Pfam" id="PF00096">
    <property type="entry name" value="zf-C2H2"/>
    <property type="match status" value="6"/>
</dbReference>
<evidence type="ECO:0000256" key="3">
    <source>
        <dbReference type="ARBA" id="ARBA00022737"/>
    </source>
</evidence>
<feature type="domain" description="C2H2-type" evidence="9">
    <location>
        <begin position="325"/>
        <end position="352"/>
    </location>
</feature>
<dbReference type="InterPro" id="IPR013087">
    <property type="entry name" value="Znf_C2H2_type"/>
</dbReference>
<dbReference type="Gene3D" id="6.10.140.140">
    <property type="match status" value="1"/>
</dbReference>
<evidence type="ECO:0000256" key="5">
    <source>
        <dbReference type="ARBA" id="ARBA00022833"/>
    </source>
</evidence>